<gene>
    <name evidence="2" type="ORF">N4264_22570</name>
</gene>
<dbReference type="InterPro" id="IPR021457">
    <property type="entry name" value="DUF3108"/>
</dbReference>
<proteinExistence type="predicted"/>
<evidence type="ECO:0000256" key="1">
    <source>
        <dbReference type="SAM" id="SignalP"/>
    </source>
</evidence>
<accession>A0ABY6BEF9</accession>
<organism evidence="2 3">
    <name type="scientific">Tahibacter amnicola</name>
    <dbReference type="NCBI Taxonomy" id="2976241"/>
    <lineage>
        <taxon>Bacteria</taxon>
        <taxon>Pseudomonadati</taxon>
        <taxon>Pseudomonadota</taxon>
        <taxon>Gammaproteobacteria</taxon>
        <taxon>Lysobacterales</taxon>
        <taxon>Rhodanobacteraceae</taxon>
        <taxon>Tahibacter</taxon>
    </lineage>
</organism>
<sequence length="244" mass="26184">MTRAVLAAVTLAAFALGAHAAPPSAFMATYTVSRDGKTIGSTTMTLKAGTGDAWSLTTQTKGTAGLARLMGLEVMEESRFRWQGSAAQGVAYDYRQDAAIRKKKRRIDFDWSANEARVVDNDELFRYAIKPGTIDRHTVGVALALQLPSADGETILPVATKDHLEMQRFKREGEENLTVPAGRFQTTRIGRTDVQGKGRSWYAPEATLAPIKIEQKQGDGALIVMELASVTPAASQVAAAGGAE</sequence>
<evidence type="ECO:0000313" key="2">
    <source>
        <dbReference type="EMBL" id="UXI67490.1"/>
    </source>
</evidence>
<dbReference type="EMBL" id="CP104694">
    <property type="protein sequence ID" value="UXI67490.1"/>
    <property type="molecule type" value="Genomic_DNA"/>
</dbReference>
<keyword evidence="3" id="KW-1185">Reference proteome</keyword>
<dbReference type="RefSeq" id="WP_261694460.1">
    <property type="nucleotide sequence ID" value="NZ_CP104694.1"/>
</dbReference>
<dbReference type="Proteomes" id="UP001064632">
    <property type="component" value="Chromosome"/>
</dbReference>
<protein>
    <submittedName>
        <fullName evidence="2">DUF3108 domain-containing protein</fullName>
    </submittedName>
</protein>
<feature type="chain" id="PRO_5046604535" evidence="1">
    <location>
        <begin position="21"/>
        <end position="244"/>
    </location>
</feature>
<feature type="signal peptide" evidence="1">
    <location>
        <begin position="1"/>
        <end position="20"/>
    </location>
</feature>
<dbReference type="Pfam" id="PF11306">
    <property type="entry name" value="DUF3108"/>
    <property type="match status" value="1"/>
</dbReference>
<reference evidence="2" key="1">
    <citation type="submission" date="2022-09" db="EMBL/GenBank/DDBJ databases">
        <title>Tahibacter sp. nov., isolated from a fresh water.</title>
        <authorList>
            <person name="Baek J.H."/>
            <person name="Lee J.K."/>
            <person name="Kim J.M."/>
            <person name="Jeon C.O."/>
        </authorList>
    </citation>
    <scope>NUCLEOTIDE SEQUENCE</scope>
    <source>
        <strain evidence="2">W38</strain>
    </source>
</reference>
<name>A0ABY6BEF9_9GAMM</name>
<keyword evidence="1" id="KW-0732">Signal</keyword>
<evidence type="ECO:0000313" key="3">
    <source>
        <dbReference type="Proteomes" id="UP001064632"/>
    </source>
</evidence>